<dbReference type="EMBL" id="PREZ01000001">
    <property type="protein sequence ID" value="PPA72423.1"/>
    <property type="molecule type" value="Genomic_DNA"/>
</dbReference>
<gene>
    <name evidence="1" type="ORF">C4B60_03340</name>
</gene>
<protein>
    <recommendedName>
        <fullName evidence="3">YheE family protein</fullName>
    </recommendedName>
</protein>
<dbReference type="InterPro" id="IPR017263">
    <property type="entry name" value="UCP037692"/>
</dbReference>
<dbReference type="Pfam" id="PF17277">
    <property type="entry name" value="DUF5342"/>
    <property type="match status" value="1"/>
</dbReference>
<evidence type="ECO:0000313" key="1">
    <source>
        <dbReference type="EMBL" id="PPA72423.1"/>
    </source>
</evidence>
<dbReference type="PIRSF" id="PIRSF037692">
    <property type="entry name" value="UCP037692"/>
    <property type="match status" value="1"/>
</dbReference>
<accession>A0A2S5GHT1</accession>
<dbReference type="Proteomes" id="UP000239047">
    <property type="component" value="Unassembled WGS sequence"/>
</dbReference>
<dbReference type="OrthoDB" id="2736244at2"/>
<dbReference type="AlphaFoldDB" id="A0A2S5GHT1"/>
<evidence type="ECO:0008006" key="3">
    <source>
        <dbReference type="Google" id="ProtNLM"/>
    </source>
</evidence>
<proteinExistence type="predicted"/>
<keyword evidence="2" id="KW-1185">Reference proteome</keyword>
<name>A0A2S5GHT1_9BACL</name>
<comment type="caution">
    <text evidence="1">The sequence shown here is derived from an EMBL/GenBank/DDBJ whole genome shotgun (WGS) entry which is preliminary data.</text>
</comment>
<sequence>MIQHFQYKPMYENRDLPGWTFSFLWNGHRVSGIYHKAGEIEWTSVLPFSDQESEEKVKQMLHELMLYHVYD</sequence>
<evidence type="ECO:0000313" key="2">
    <source>
        <dbReference type="Proteomes" id="UP000239047"/>
    </source>
</evidence>
<reference evidence="1 2" key="1">
    <citation type="submission" date="2018-02" db="EMBL/GenBank/DDBJ databases">
        <title>Jeotgalibacillus proteolyticum sp. nov. a protease producing bacterium isolated from ocean sediments of Laizhou Bay.</title>
        <authorList>
            <person name="Li Y."/>
        </authorList>
    </citation>
    <scope>NUCLEOTIDE SEQUENCE [LARGE SCALE GENOMIC DNA]</scope>
    <source>
        <strain evidence="1 2">22-7</strain>
    </source>
</reference>
<dbReference type="RefSeq" id="WP_104056573.1">
    <property type="nucleotide sequence ID" value="NZ_PREZ01000001.1"/>
</dbReference>
<organism evidence="1 2">
    <name type="scientific">Jeotgalibacillus proteolyticus</name>
    <dbReference type="NCBI Taxonomy" id="2082395"/>
    <lineage>
        <taxon>Bacteria</taxon>
        <taxon>Bacillati</taxon>
        <taxon>Bacillota</taxon>
        <taxon>Bacilli</taxon>
        <taxon>Bacillales</taxon>
        <taxon>Caryophanaceae</taxon>
        <taxon>Jeotgalibacillus</taxon>
    </lineage>
</organism>